<dbReference type="Pfam" id="PF22249">
    <property type="entry name" value="ERMP1-TM"/>
    <property type="match status" value="1"/>
</dbReference>
<evidence type="ECO:0000256" key="12">
    <source>
        <dbReference type="ARBA" id="ARBA00023136"/>
    </source>
</evidence>
<keyword evidence="4" id="KW-0645">Protease</keyword>
<feature type="region of interest" description="Disordered" evidence="15">
    <location>
        <begin position="1"/>
        <end position="38"/>
    </location>
</feature>
<keyword evidence="11" id="KW-0482">Metalloprotease</keyword>
<comment type="cofactor">
    <cofactor evidence="1">
        <name>Zn(2+)</name>
        <dbReference type="ChEBI" id="CHEBI:29105"/>
    </cofactor>
</comment>
<evidence type="ECO:0000256" key="13">
    <source>
        <dbReference type="ARBA" id="ARBA00023180"/>
    </source>
</evidence>
<keyword evidence="5 16" id="KW-0812">Transmembrane</keyword>
<evidence type="ECO:0000259" key="18">
    <source>
        <dbReference type="Pfam" id="PF22248"/>
    </source>
</evidence>
<dbReference type="InterPro" id="IPR053974">
    <property type="entry name" value="ERMP1_1-A_TM"/>
</dbReference>
<feature type="transmembrane region" description="Helical" evidence="16">
    <location>
        <begin position="499"/>
        <end position="519"/>
    </location>
</feature>
<feature type="transmembrane region" description="Helical" evidence="16">
    <location>
        <begin position="557"/>
        <end position="579"/>
    </location>
</feature>
<dbReference type="Gene3D" id="3.40.630.10">
    <property type="entry name" value="Zn peptidases"/>
    <property type="match status" value="1"/>
</dbReference>
<proteinExistence type="inferred from homology"/>
<feature type="transmembrane region" description="Helical" evidence="16">
    <location>
        <begin position="599"/>
        <end position="621"/>
    </location>
</feature>
<sequence length="849" mass="95824">MEQWDMFSDPKARMETRRRRPQRADDVSSSLRSDSYSPIGKKSDQQFLGFRHWLILMVFVGILYGTVVFLHRRMPAVTPGSDYTQFSEERARSLLKKLSGLGPRPSGSENLEKKAFDIVHGKLKEIEDTVANAGVNRLEIDVQRPTGCFDLKFLSSFTLCYHKVTNIIARIGPKSGPAKQALLLNCHYDTMPDTPGATDDAVSCTILMDVLDILARSEMPLESDIVFLFNGAEENFLQGAHGFIEQHPWRYTIRAFINLEGTGSGGREILFQSGPGNSWLLQTYLEAAPHPHCSVMAQEVFQSGIIPSDTDFRIFRDHGHISGLDIAYTKNGWVYHTEFDEEWRIEAGAIQRAGENILAVVNAIVKSPYLKQAGHFEEANKWVFYDVVGLFTVYYSIQVAEFLNISVIVAVLLLVLYRLSKGFYSLKDLFDTFVHHAAALLAMTATLVLIIAFVNVMDLIMCWYKMPELVGGVYVLPLLLVGCTVHTRFAEHKKLNSEMVHYDSILIVLSAVLLAMTYFRLGSAFFIFNYVFFPLLREPLIYLLGKFGIIKKVTPSVSFYTQLICFTPNFFFAAYAISQSIDFFVPVMGRLGNAINPEYLIGPMGLVIASTFVFFVSNLIYASRKMSFFLKCGFAMYAFFVALLLTTKLGVPYDYTIENPRLRRIIALHSNRTIYDFNGKIEKADNGLFIHSLDYRGGRDLPSHSFLQGSAKPDCSNIKDEYCRLPYYTACVNQKRCSDSLWVPVPSSGYIPDPIKLKVVEKQKIGSNQLNITFEPNTSAEMHDPKKAPNLEIAVASHHAHGRHQDSETLTQLRQLIASRRQSPEMAVGWWRWGITMIGGISQIVVHVV</sequence>
<dbReference type="Proteomes" id="UP000218231">
    <property type="component" value="Unassembled WGS sequence"/>
</dbReference>
<evidence type="ECO:0000259" key="19">
    <source>
        <dbReference type="Pfam" id="PF22249"/>
    </source>
</evidence>
<feature type="transmembrane region" description="Helical" evidence="16">
    <location>
        <begin position="628"/>
        <end position="651"/>
    </location>
</feature>
<evidence type="ECO:0000256" key="5">
    <source>
        <dbReference type="ARBA" id="ARBA00022692"/>
    </source>
</evidence>
<dbReference type="InterPro" id="IPR048024">
    <property type="entry name" value="Fxna-like_M28_dom"/>
</dbReference>
<evidence type="ECO:0000256" key="15">
    <source>
        <dbReference type="SAM" id="MobiDB-lite"/>
    </source>
</evidence>
<dbReference type="PANTHER" id="PTHR12147:SF22">
    <property type="entry name" value="ENDOPLASMIC RETICULUM METALLOPEPTIDASE 1"/>
    <property type="match status" value="1"/>
</dbReference>
<evidence type="ECO:0000313" key="21">
    <source>
        <dbReference type="Proteomes" id="UP000218231"/>
    </source>
</evidence>
<feature type="transmembrane region" description="Helical" evidence="16">
    <location>
        <begin position="469"/>
        <end position="487"/>
    </location>
</feature>
<evidence type="ECO:0000256" key="6">
    <source>
        <dbReference type="ARBA" id="ARBA00022723"/>
    </source>
</evidence>
<feature type="domain" description="Endoplasmic reticulum metallopeptidase 1-like C-terminal" evidence="18">
    <location>
        <begin position="660"/>
        <end position="782"/>
    </location>
</feature>
<name>A0A2A2KBA0_9BILA</name>
<dbReference type="AlphaFoldDB" id="A0A2A2KBA0"/>
<dbReference type="STRING" id="2018661.A0A2A2KBA0"/>
<comment type="subcellular location">
    <subcellularLocation>
        <location evidence="2">Endoplasmic reticulum membrane</location>
        <topology evidence="2">Multi-pass membrane protein</topology>
    </subcellularLocation>
</comment>
<organism evidence="20 21">
    <name type="scientific">Diploscapter pachys</name>
    <dbReference type="NCBI Taxonomy" id="2018661"/>
    <lineage>
        <taxon>Eukaryota</taxon>
        <taxon>Metazoa</taxon>
        <taxon>Ecdysozoa</taxon>
        <taxon>Nematoda</taxon>
        <taxon>Chromadorea</taxon>
        <taxon>Rhabditida</taxon>
        <taxon>Rhabditina</taxon>
        <taxon>Rhabditomorpha</taxon>
        <taxon>Rhabditoidea</taxon>
        <taxon>Rhabditidae</taxon>
        <taxon>Diploscapter</taxon>
    </lineage>
</organism>
<dbReference type="PANTHER" id="PTHR12147">
    <property type="entry name" value="METALLOPEPTIDASE M28 FAMILY MEMBER"/>
    <property type="match status" value="1"/>
</dbReference>
<evidence type="ECO:0000256" key="16">
    <source>
        <dbReference type="SAM" id="Phobius"/>
    </source>
</evidence>
<dbReference type="InterPro" id="IPR053973">
    <property type="entry name" value="ERMP1-like_C"/>
</dbReference>
<dbReference type="SUPFAM" id="SSF53187">
    <property type="entry name" value="Zn-dependent exopeptidases"/>
    <property type="match status" value="1"/>
</dbReference>
<evidence type="ECO:0000256" key="3">
    <source>
        <dbReference type="ARBA" id="ARBA00010918"/>
    </source>
</evidence>
<evidence type="ECO:0000256" key="8">
    <source>
        <dbReference type="ARBA" id="ARBA00022824"/>
    </source>
</evidence>
<evidence type="ECO:0000259" key="17">
    <source>
        <dbReference type="Pfam" id="PF04389"/>
    </source>
</evidence>
<comment type="caution">
    <text evidence="20">The sequence shown here is derived from an EMBL/GenBank/DDBJ whole genome shotgun (WGS) entry which is preliminary data.</text>
</comment>
<dbReference type="EMBL" id="LIAE01009124">
    <property type="protein sequence ID" value="PAV71133.1"/>
    <property type="molecule type" value="Genomic_DNA"/>
</dbReference>
<evidence type="ECO:0000256" key="9">
    <source>
        <dbReference type="ARBA" id="ARBA00022833"/>
    </source>
</evidence>
<dbReference type="OrthoDB" id="76293at2759"/>
<dbReference type="GO" id="GO:0008235">
    <property type="term" value="F:metalloexopeptidase activity"/>
    <property type="evidence" value="ECO:0007669"/>
    <property type="project" value="InterPro"/>
</dbReference>
<dbReference type="InterPro" id="IPR045175">
    <property type="entry name" value="M28_fam"/>
</dbReference>
<protein>
    <recommendedName>
        <fullName evidence="14">FXNA-like protease</fullName>
    </recommendedName>
</protein>
<evidence type="ECO:0000256" key="4">
    <source>
        <dbReference type="ARBA" id="ARBA00022670"/>
    </source>
</evidence>
<feature type="transmembrane region" description="Helical" evidence="16">
    <location>
        <begin position="432"/>
        <end position="457"/>
    </location>
</feature>
<accession>A0A2A2KBA0</accession>
<dbReference type="FunFam" id="3.40.630.10:FF:000008">
    <property type="entry name" value="Endoplasmic reticulum metallopeptidase 1"/>
    <property type="match status" value="1"/>
</dbReference>
<dbReference type="GO" id="GO:0005789">
    <property type="term" value="C:endoplasmic reticulum membrane"/>
    <property type="evidence" value="ECO:0007669"/>
    <property type="project" value="UniProtKB-SubCell"/>
</dbReference>
<keyword evidence="8" id="KW-0256">Endoplasmic reticulum</keyword>
<keyword evidence="9" id="KW-0862">Zinc</keyword>
<feature type="domain" description="Endoplasmic reticulum metallopeptidase 1/1-A TM" evidence="19">
    <location>
        <begin position="426"/>
        <end position="628"/>
    </location>
</feature>
<dbReference type="InterPro" id="IPR007484">
    <property type="entry name" value="Peptidase_M28"/>
</dbReference>
<dbReference type="Pfam" id="PF22248">
    <property type="entry name" value="ERMP1_C"/>
    <property type="match status" value="1"/>
</dbReference>
<dbReference type="CDD" id="cd03875">
    <property type="entry name" value="M28_Fxna_like"/>
    <property type="match status" value="1"/>
</dbReference>
<evidence type="ECO:0000313" key="20">
    <source>
        <dbReference type="EMBL" id="PAV71133.1"/>
    </source>
</evidence>
<evidence type="ECO:0000256" key="7">
    <source>
        <dbReference type="ARBA" id="ARBA00022801"/>
    </source>
</evidence>
<feature type="transmembrane region" description="Helical" evidence="16">
    <location>
        <begin position="50"/>
        <end position="70"/>
    </location>
</feature>
<keyword evidence="21" id="KW-1185">Reference proteome</keyword>
<comment type="similarity">
    <text evidence="3">Belongs to the peptidase M28 family.</text>
</comment>
<evidence type="ECO:0000256" key="10">
    <source>
        <dbReference type="ARBA" id="ARBA00022989"/>
    </source>
</evidence>
<keyword evidence="10 16" id="KW-1133">Transmembrane helix</keyword>
<feature type="compositionally biased region" description="Low complexity" evidence="15">
    <location>
        <begin position="27"/>
        <end position="37"/>
    </location>
</feature>
<feature type="transmembrane region" description="Helical" evidence="16">
    <location>
        <begin position="403"/>
        <end position="420"/>
    </location>
</feature>
<keyword evidence="6" id="KW-0479">Metal-binding</keyword>
<evidence type="ECO:0000256" key="11">
    <source>
        <dbReference type="ARBA" id="ARBA00023049"/>
    </source>
</evidence>
<feature type="domain" description="Peptidase M28" evidence="17">
    <location>
        <begin position="166"/>
        <end position="361"/>
    </location>
</feature>
<dbReference type="Pfam" id="PF04389">
    <property type="entry name" value="Peptidase_M28"/>
    <property type="match status" value="1"/>
</dbReference>
<keyword evidence="13" id="KW-0325">Glycoprotein</keyword>
<keyword evidence="12 16" id="KW-0472">Membrane</keyword>
<evidence type="ECO:0000256" key="2">
    <source>
        <dbReference type="ARBA" id="ARBA00004477"/>
    </source>
</evidence>
<gene>
    <name evidence="20" type="ORF">WR25_07333</name>
</gene>
<reference evidence="20 21" key="1">
    <citation type="journal article" date="2017" name="Curr. Biol.">
        <title>Genome architecture and evolution of a unichromosomal asexual nematode.</title>
        <authorList>
            <person name="Fradin H."/>
            <person name="Zegar C."/>
            <person name="Gutwein M."/>
            <person name="Lucas J."/>
            <person name="Kovtun M."/>
            <person name="Corcoran D."/>
            <person name="Baugh L.R."/>
            <person name="Kiontke K."/>
            <person name="Gunsalus K."/>
            <person name="Fitch D.H."/>
            <person name="Piano F."/>
        </authorList>
    </citation>
    <scope>NUCLEOTIDE SEQUENCE [LARGE SCALE GENOMIC DNA]</scope>
    <source>
        <strain evidence="20">PF1309</strain>
    </source>
</reference>
<keyword evidence="7" id="KW-0378">Hydrolase</keyword>
<dbReference type="GO" id="GO:0046872">
    <property type="term" value="F:metal ion binding"/>
    <property type="evidence" value="ECO:0007669"/>
    <property type="project" value="UniProtKB-KW"/>
</dbReference>
<dbReference type="GO" id="GO:0006508">
    <property type="term" value="P:proteolysis"/>
    <property type="evidence" value="ECO:0007669"/>
    <property type="project" value="UniProtKB-KW"/>
</dbReference>
<evidence type="ECO:0000256" key="1">
    <source>
        <dbReference type="ARBA" id="ARBA00001947"/>
    </source>
</evidence>
<evidence type="ECO:0000256" key="14">
    <source>
        <dbReference type="ARBA" id="ARBA00078796"/>
    </source>
</evidence>